<sequence>MGTPAVHAGSYAGRLRVLDAGCGCGGQLLELAHLAEARHSPALLRGLTAEQIQHRCAVKLQPRVISFPGGCKNEVADADLIDLLIYQGFPLEDITLADVDFVKEGQLFDLILCSWTLFHLCDPLGTLLQLRQFLDREGVMLVNGAYLHFELPSPPQNPEPMDLFRRFCEELRSYGVETCVTGGPIRWLQGEGEDGDYVGGYEISMQWLGNEKRVSEIERRVFEICGFSSQAVLDKVWCLASGPQYCVSSYELRL</sequence>
<evidence type="ECO:0000313" key="2">
    <source>
        <dbReference type="Proteomes" id="UP001642484"/>
    </source>
</evidence>
<proteinExistence type="predicted"/>
<dbReference type="Proteomes" id="UP001642484">
    <property type="component" value="Unassembled WGS sequence"/>
</dbReference>
<name>A0ABP0H4Z6_9DINO</name>
<reference evidence="1 2" key="1">
    <citation type="submission" date="2024-02" db="EMBL/GenBank/DDBJ databases">
        <authorList>
            <person name="Chen Y."/>
            <person name="Shah S."/>
            <person name="Dougan E. K."/>
            <person name="Thang M."/>
            <person name="Chan C."/>
        </authorList>
    </citation>
    <scope>NUCLEOTIDE SEQUENCE [LARGE SCALE GENOMIC DNA]</scope>
</reference>
<protein>
    <recommendedName>
        <fullName evidence="3">Methyltransferase domain-containing protein</fullName>
    </recommendedName>
</protein>
<dbReference type="EMBL" id="CAXAMN010000001">
    <property type="protein sequence ID" value="CAK8985287.1"/>
    <property type="molecule type" value="Genomic_DNA"/>
</dbReference>
<dbReference type="SUPFAM" id="SSF53335">
    <property type="entry name" value="S-adenosyl-L-methionine-dependent methyltransferases"/>
    <property type="match status" value="1"/>
</dbReference>
<dbReference type="InterPro" id="IPR029063">
    <property type="entry name" value="SAM-dependent_MTases_sf"/>
</dbReference>
<evidence type="ECO:0000313" key="1">
    <source>
        <dbReference type="EMBL" id="CAK8985287.1"/>
    </source>
</evidence>
<keyword evidence="2" id="KW-1185">Reference proteome</keyword>
<gene>
    <name evidence="1" type="ORF">CCMP2556_LOCUS73</name>
</gene>
<evidence type="ECO:0008006" key="3">
    <source>
        <dbReference type="Google" id="ProtNLM"/>
    </source>
</evidence>
<dbReference type="Gene3D" id="3.40.50.150">
    <property type="entry name" value="Vaccinia Virus protein VP39"/>
    <property type="match status" value="1"/>
</dbReference>
<organism evidence="1 2">
    <name type="scientific">Durusdinium trenchii</name>
    <dbReference type="NCBI Taxonomy" id="1381693"/>
    <lineage>
        <taxon>Eukaryota</taxon>
        <taxon>Sar</taxon>
        <taxon>Alveolata</taxon>
        <taxon>Dinophyceae</taxon>
        <taxon>Suessiales</taxon>
        <taxon>Symbiodiniaceae</taxon>
        <taxon>Durusdinium</taxon>
    </lineage>
</organism>
<accession>A0ABP0H4Z6</accession>
<comment type="caution">
    <text evidence="1">The sequence shown here is derived from an EMBL/GenBank/DDBJ whole genome shotgun (WGS) entry which is preliminary data.</text>
</comment>